<sequence length="45" mass="5157">MYVVIVYFPLRILRTVQSNPQATCNPSFAIKLQTTRTLAITKEET</sequence>
<accession>A0A1I7WZE9</accession>
<proteinExistence type="predicted"/>
<dbReference type="AlphaFoldDB" id="A0A1I7WZE9"/>
<protein>
    <submittedName>
        <fullName evidence="2">Ash family protein</fullName>
    </submittedName>
</protein>
<evidence type="ECO:0000313" key="2">
    <source>
        <dbReference type="WBParaSite" id="Hba_10568"/>
    </source>
</evidence>
<name>A0A1I7WZE9_HETBA</name>
<dbReference type="WBParaSite" id="Hba_10568">
    <property type="protein sequence ID" value="Hba_10568"/>
    <property type="gene ID" value="Hba_10568"/>
</dbReference>
<keyword evidence="1" id="KW-1185">Reference proteome</keyword>
<organism evidence="1 2">
    <name type="scientific">Heterorhabditis bacteriophora</name>
    <name type="common">Entomopathogenic nematode worm</name>
    <dbReference type="NCBI Taxonomy" id="37862"/>
    <lineage>
        <taxon>Eukaryota</taxon>
        <taxon>Metazoa</taxon>
        <taxon>Ecdysozoa</taxon>
        <taxon>Nematoda</taxon>
        <taxon>Chromadorea</taxon>
        <taxon>Rhabditida</taxon>
        <taxon>Rhabditina</taxon>
        <taxon>Rhabditomorpha</taxon>
        <taxon>Strongyloidea</taxon>
        <taxon>Heterorhabditidae</taxon>
        <taxon>Heterorhabditis</taxon>
    </lineage>
</organism>
<reference evidence="2" key="1">
    <citation type="submission" date="2016-11" db="UniProtKB">
        <authorList>
            <consortium name="WormBaseParasite"/>
        </authorList>
    </citation>
    <scope>IDENTIFICATION</scope>
</reference>
<evidence type="ECO:0000313" key="1">
    <source>
        <dbReference type="Proteomes" id="UP000095283"/>
    </source>
</evidence>
<dbReference type="Proteomes" id="UP000095283">
    <property type="component" value="Unplaced"/>
</dbReference>